<feature type="domain" description="Periplasmic binding protein/LacI sugar binding" evidence="4">
    <location>
        <begin position="27"/>
        <end position="116"/>
    </location>
</feature>
<dbReference type="RefSeq" id="WP_311424676.1">
    <property type="nucleotide sequence ID" value="NZ_JAVREH010000042.1"/>
</dbReference>
<dbReference type="Proteomes" id="UP001183176">
    <property type="component" value="Unassembled WGS sequence"/>
</dbReference>
<evidence type="ECO:0000256" key="1">
    <source>
        <dbReference type="ARBA" id="ARBA00023015"/>
    </source>
</evidence>
<evidence type="ECO:0000259" key="4">
    <source>
        <dbReference type="Pfam" id="PF00532"/>
    </source>
</evidence>
<keyword evidence="2 5" id="KW-0238">DNA-binding</keyword>
<evidence type="ECO:0000313" key="6">
    <source>
        <dbReference type="Proteomes" id="UP001183176"/>
    </source>
</evidence>
<dbReference type="SUPFAM" id="SSF53822">
    <property type="entry name" value="Periplasmic binding protein-like I"/>
    <property type="match status" value="1"/>
</dbReference>
<keyword evidence="6" id="KW-1185">Reference proteome</keyword>
<reference evidence="6" key="1">
    <citation type="submission" date="2023-07" db="EMBL/GenBank/DDBJ databases">
        <title>30 novel species of actinomycetes from the DSMZ collection.</title>
        <authorList>
            <person name="Nouioui I."/>
        </authorList>
    </citation>
    <scope>NUCLEOTIDE SEQUENCE [LARGE SCALE GENOMIC DNA]</scope>
    <source>
        <strain evidence="6">DSM 44399</strain>
    </source>
</reference>
<proteinExistence type="predicted"/>
<dbReference type="InterPro" id="IPR028082">
    <property type="entry name" value="Peripla_BP_I"/>
</dbReference>
<name>A0ABU2JEV3_9ACTN</name>
<sequence length="151" mass="16401">MIPLPAIEELRFVRNEAARQLRAGRSRTIGLIVLDTGNPFFADIAGGVEKTAANHGLSLVLCNSDENSEREEHYLSVLEEQRAFGILLVPAFYDSPLTAEIRRRGTPIVLVDRGSSSSQCSVSVDDVVGWRPRICSNAAIACWSSSVARSG</sequence>
<keyword evidence="3" id="KW-0804">Transcription</keyword>
<accession>A0ABU2JEV3</accession>
<evidence type="ECO:0000256" key="3">
    <source>
        <dbReference type="ARBA" id="ARBA00023163"/>
    </source>
</evidence>
<dbReference type="PANTHER" id="PTHR30146:SF109">
    <property type="entry name" value="HTH-TYPE TRANSCRIPTIONAL REGULATOR GALS"/>
    <property type="match status" value="1"/>
</dbReference>
<evidence type="ECO:0000256" key="2">
    <source>
        <dbReference type="ARBA" id="ARBA00023125"/>
    </source>
</evidence>
<dbReference type="InterPro" id="IPR001761">
    <property type="entry name" value="Peripla_BP/Lac1_sug-bd_dom"/>
</dbReference>
<protein>
    <submittedName>
        <fullName evidence="5">LacI family DNA-binding transcriptional regulator</fullName>
    </submittedName>
</protein>
<organism evidence="5 6">
    <name type="scientific">Jatrophihabitans lederbergiae</name>
    <dbReference type="NCBI Taxonomy" id="3075547"/>
    <lineage>
        <taxon>Bacteria</taxon>
        <taxon>Bacillati</taxon>
        <taxon>Actinomycetota</taxon>
        <taxon>Actinomycetes</taxon>
        <taxon>Jatrophihabitantales</taxon>
        <taxon>Jatrophihabitantaceae</taxon>
        <taxon>Jatrophihabitans</taxon>
    </lineage>
</organism>
<gene>
    <name evidence="5" type="ORF">RM423_19295</name>
</gene>
<dbReference type="PANTHER" id="PTHR30146">
    <property type="entry name" value="LACI-RELATED TRANSCRIPTIONAL REPRESSOR"/>
    <property type="match status" value="1"/>
</dbReference>
<dbReference type="GO" id="GO:0003677">
    <property type="term" value="F:DNA binding"/>
    <property type="evidence" value="ECO:0007669"/>
    <property type="project" value="UniProtKB-KW"/>
</dbReference>
<comment type="caution">
    <text evidence="5">The sequence shown here is derived from an EMBL/GenBank/DDBJ whole genome shotgun (WGS) entry which is preliminary data.</text>
</comment>
<keyword evidence="1" id="KW-0805">Transcription regulation</keyword>
<dbReference type="Pfam" id="PF00532">
    <property type="entry name" value="Peripla_BP_1"/>
    <property type="match status" value="1"/>
</dbReference>
<dbReference type="EMBL" id="JAVREH010000042">
    <property type="protein sequence ID" value="MDT0263530.1"/>
    <property type="molecule type" value="Genomic_DNA"/>
</dbReference>
<dbReference type="Gene3D" id="3.40.50.2300">
    <property type="match status" value="1"/>
</dbReference>
<evidence type="ECO:0000313" key="5">
    <source>
        <dbReference type="EMBL" id="MDT0263530.1"/>
    </source>
</evidence>